<dbReference type="PANTHER" id="PTHR42915">
    <property type="entry name" value="HYPOTHETICAL 460 KDA PROTEIN IN FEUA-SIGW INTERGENIC REGION [PRECURSOR]"/>
    <property type="match status" value="1"/>
</dbReference>
<dbReference type="EMBL" id="FOAB01000010">
    <property type="protein sequence ID" value="SEM17140.1"/>
    <property type="molecule type" value="Genomic_DNA"/>
</dbReference>
<keyword evidence="5" id="KW-1185">Reference proteome</keyword>
<evidence type="ECO:0000259" key="3">
    <source>
        <dbReference type="Pfam" id="PF20732"/>
    </source>
</evidence>
<organism evidence="4 5">
    <name type="scientific">Aquimarina amphilecti</name>
    <dbReference type="NCBI Taxonomy" id="1038014"/>
    <lineage>
        <taxon>Bacteria</taxon>
        <taxon>Pseudomonadati</taxon>
        <taxon>Bacteroidota</taxon>
        <taxon>Flavobacteriia</taxon>
        <taxon>Flavobacteriales</taxon>
        <taxon>Flavobacteriaceae</taxon>
        <taxon>Aquimarina</taxon>
    </lineage>
</organism>
<dbReference type="PROSITE" id="PS51257">
    <property type="entry name" value="PROKAR_LIPOPROTEIN"/>
    <property type="match status" value="1"/>
</dbReference>
<dbReference type="Gene3D" id="3.90.1150.140">
    <property type="match status" value="1"/>
</dbReference>
<dbReference type="Pfam" id="PF20732">
    <property type="entry name" value="NamZ_C"/>
    <property type="match status" value="1"/>
</dbReference>
<accession>A0A1H7W6N6</accession>
<evidence type="ECO:0000313" key="4">
    <source>
        <dbReference type="EMBL" id="SEM17140.1"/>
    </source>
</evidence>
<dbReference type="STRING" id="1038014.SAMN04487910_4311"/>
<reference evidence="4 5" key="1">
    <citation type="submission" date="2016-10" db="EMBL/GenBank/DDBJ databases">
        <authorList>
            <person name="de Groot N.N."/>
        </authorList>
    </citation>
    <scope>NUCLEOTIDE SEQUENCE [LARGE SCALE GENOMIC DNA]</scope>
    <source>
        <strain evidence="4 5">DSM 25232</strain>
    </source>
</reference>
<dbReference type="AlphaFoldDB" id="A0A1H7W6N6"/>
<dbReference type="InterPro" id="IPR008302">
    <property type="entry name" value="NamZ"/>
</dbReference>
<dbReference type="PANTHER" id="PTHR42915:SF1">
    <property type="entry name" value="PEPTIDOGLYCAN BETA-N-ACETYLMURAMIDASE NAMZ"/>
    <property type="match status" value="1"/>
</dbReference>
<proteinExistence type="predicted"/>
<dbReference type="Pfam" id="PF07075">
    <property type="entry name" value="NamZ_N"/>
    <property type="match status" value="1"/>
</dbReference>
<evidence type="ECO:0000259" key="2">
    <source>
        <dbReference type="Pfam" id="PF07075"/>
    </source>
</evidence>
<feature type="domain" description="Peptidoglycan beta-N-acetylmuramidase NamZ C-terminal" evidence="3">
    <location>
        <begin position="305"/>
        <end position="443"/>
    </location>
</feature>
<dbReference type="InterPro" id="IPR048502">
    <property type="entry name" value="NamZ_N"/>
</dbReference>
<evidence type="ECO:0000313" key="5">
    <source>
        <dbReference type="Proteomes" id="UP000198521"/>
    </source>
</evidence>
<dbReference type="Proteomes" id="UP000198521">
    <property type="component" value="Unassembled WGS sequence"/>
</dbReference>
<dbReference type="PIRSF" id="PIRSF016719">
    <property type="entry name" value="UCP016719"/>
    <property type="match status" value="1"/>
</dbReference>
<dbReference type="InterPro" id="IPR048503">
    <property type="entry name" value="NamZ_C"/>
</dbReference>
<feature type="region of interest" description="Disordered" evidence="1">
    <location>
        <begin position="29"/>
        <end position="49"/>
    </location>
</feature>
<protein>
    <submittedName>
        <fullName evidence="4">Uncharacterized conserved protein YbbC, DUF1343 family</fullName>
    </submittedName>
</protein>
<sequence>MVFIRNAFKNTFLFFFTLLISCGSGTKTSSQTTSATEKPKINQQSVISENQQQDSLNVLEPVITGANQTELYLPMLQNKKVAIVGNQTSVIFKFPNLDPLLQREKINPNTLEQYTHLVDSLLSQNINIQKVFAPEHGFRGKADAGELVADEKDIKTGLQIVSLHGKNKKPSSESLSDIDIVVFDIQDVGARFYTYISTLHYVMQACAENNIPLLVLDRPNPNGHYIDGPTLEIEHSSFVGVHPIPLVHGMTIGEYAKMVNGEGWLGNNLKCEIQIIPVKNYTHETYYSLAIRPSPNLPNDRSINLYPSLGFFEGTTINAGRGTEMQFQIFGSPDFPIDQYDFAYTPQPNFGAKYPKHKGEVCYGKDLRKTERLSSINIQWILNAYNNSQNKDGFFNSKSFTIHAGTKKLQQQIEQGYTAREIKKTWTEGLEKFKKIRAQYLLYK</sequence>
<dbReference type="GO" id="GO:0033922">
    <property type="term" value="F:peptidoglycan beta-N-acetylmuramidase activity"/>
    <property type="evidence" value="ECO:0007669"/>
    <property type="project" value="InterPro"/>
</dbReference>
<dbReference type="RefSeq" id="WP_091412225.1">
    <property type="nucleotide sequence ID" value="NZ_FOAB01000010.1"/>
</dbReference>
<gene>
    <name evidence="4" type="ORF">SAMN04487910_4311</name>
</gene>
<evidence type="ECO:0000256" key="1">
    <source>
        <dbReference type="SAM" id="MobiDB-lite"/>
    </source>
</evidence>
<feature type="domain" description="Peptidoglycan beta-N-acetylmuramidase NamZ N-terminal" evidence="2">
    <location>
        <begin position="112"/>
        <end position="300"/>
    </location>
</feature>
<dbReference type="OrthoDB" id="9801061at2"/>
<dbReference type="Gene3D" id="3.40.50.12170">
    <property type="entry name" value="Uncharacterised protein PF07075, DUF1343"/>
    <property type="match status" value="1"/>
</dbReference>
<name>A0A1H7W6N6_AQUAM</name>